<evidence type="ECO:0000256" key="5">
    <source>
        <dbReference type="ARBA" id="ARBA00022777"/>
    </source>
</evidence>
<dbReference type="VEuPathDB" id="PlasmoDB:AK88_04703"/>
<dbReference type="Gene3D" id="1.10.510.10">
    <property type="entry name" value="Transferase(Phosphotransferase) domain 1"/>
    <property type="match status" value="2"/>
</dbReference>
<dbReference type="Proteomes" id="UP000054561">
    <property type="component" value="Unassembled WGS sequence"/>
</dbReference>
<dbReference type="GO" id="GO:0050684">
    <property type="term" value="P:regulation of mRNA processing"/>
    <property type="evidence" value="ECO:0007669"/>
    <property type="project" value="TreeGrafter"/>
</dbReference>
<feature type="region of interest" description="Disordered" evidence="10">
    <location>
        <begin position="222"/>
        <end position="272"/>
    </location>
</feature>
<feature type="compositionally biased region" description="Basic residues" evidence="10">
    <location>
        <begin position="494"/>
        <end position="513"/>
    </location>
</feature>
<feature type="compositionally biased region" description="Acidic residues" evidence="10">
    <location>
        <begin position="255"/>
        <end position="265"/>
    </location>
</feature>
<keyword evidence="3" id="KW-0808">Transferase</keyword>
<evidence type="ECO:0000256" key="8">
    <source>
        <dbReference type="ARBA" id="ARBA00048679"/>
    </source>
</evidence>
<gene>
    <name evidence="12" type="ORF">AK88_04703</name>
</gene>
<proteinExistence type="predicted"/>
<protein>
    <recommendedName>
        <fullName evidence="1">non-specific serine/threonine protein kinase</fullName>
        <ecNumber evidence="1">2.7.11.1</ecNumber>
    </recommendedName>
</protein>
<keyword evidence="13" id="KW-1185">Reference proteome</keyword>
<dbReference type="GeneID" id="24270017"/>
<feature type="compositionally biased region" description="Low complexity" evidence="10">
    <location>
        <begin position="453"/>
        <end position="463"/>
    </location>
</feature>
<dbReference type="PROSITE" id="PS00107">
    <property type="entry name" value="PROTEIN_KINASE_ATP"/>
    <property type="match status" value="1"/>
</dbReference>
<dbReference type="InterPro" id="IPR051334">
    <property type="entry name" value="SRPK"/>
</dbReference>
<dbReference type="GO" id="GO:0005524">
    <property type="term" value="F:ATP binding"/>
    <property type="evidence" value="ECO:0007669"/>
    <property type="project" value="UniProtKB-UniRule"/>
</dbReference>
<dbReference type="InterPro" id="IPR017441">
    <property type="entry name" value="Protein_kinase_ATP_BS"/>
</dbReference>
<evidence type="ECO:0000259" key="11">
    <source>
        <dbReference type="PROSITE" id="PS50011"/>
    </source>
</evidence>
<feature type="compositionally biased region" description="Basic residues" evidence="10">
    <location>
        <begin position="1167"/>
        <end position="1176"/>
    </location>
</feature>
<feature type="region of interest" description="Disordered" evidence="10">
    <location>
        <begin position="1"/>
        <end position="36"/>
    </location>
</feature>
<dbReference type="EC" id="2.7.11.1" evidence="1"/>
<feature type="region of interest" description="Disordered" evidence="10">
    <location>
        <begin position="445"/>
        <end position="521"/>
    </location>
</feature>
<dbReference type="PANTHER" id="PTHR47634">
    <property type="entry name" value="PROTEIN KINASE DOMAIN-CONTAINING PROTEIN-RELATED"/>
    <property type="match status" value="1"/>
</dbReference>
<feature type="compositionally biased region" description="Basic and acidic residues" evidence="10">
    <location>
        <begin position="1265"/>
        <end position="1278"/>
    </location>
</feature>
<feature type="compositionally biased region" description="Acidic residues" evidence="10">
    <location>
        <begin position="1122"/>
        <end position="1143"/>
    </location>
</feature>
<keyword evidence="2" id="KW-0723">Serine/threonine-protein kinase</keyword>
<feature type="region of interest" description="Disordered" evidence="10">
    <location>
        <begin position="645"/>
        <end position="666"/>
    </location>
</feature>
<evidence type="ECO:0000256" key="2">
    <source>
        <dbReference type="ARBA" id="ARBA00022527"/>
    </source>
</evidence>
<dbReference type="SUPFAM" id="SSF56112">
    <property type="entry name" value="Protein kinase-like (PK-like)"/>
    <property type="match status" value="1"/>
</dbReference>
<dbReference type="RefSeq" id="XP_012337734.1">
    <property type="nucleotide sequence ID" value="XM_012482311.1"/>
</dbReference>
<evidence type="ECO:0000256" key="3">
    <source>
        <dbReference type="ARBA" id="ARBA00022679"/>
    </source>
</evidence>
<dbReference type="Gene3D" id="3.30.200.20">
    <property type="entry name" value="Phosphorylase Kinase, domain 1"/>
    <property type="match status" value="1"/>
</dbReference>
<dbReference type="FunFam" id="1.10.510.10:FF:000797">
    <property type="entry name" value="CMGC/SRPK protein kinase"/>
    <property type="match status" value="1"/>
</dbReference>
<comment type="catalytic activity">
    <reaction evidence="8">
        <text>L-seryl-[protein] + ATP = O-phospho-L-seryl-[protein] + ADP + H(+)</text>
        <dbReference type="Rhea" id="RHEA:17989"/>
        <dbReference type="Rhea" id="RHEA-COMP:9863"/>
        <dbReference type="Rhea" id="RHEA-COMP:11604"/>
        <dbReference type="ChEBI" id="CHEBI:15378"/>
        <dbReference type="ChEBI" id="CHEBI:29999"/>
        <dbReference type="ChEBI" id="CHEBI:30616"/>
        <dbReference type="ChEBI" id="CHEBI:83421"/>
        <dbReference type="ChEBI" id="CHEBI:456216"/>
        <dbReference type="EC" id="2.7.11.1"/>
    </reaction>
</comment>
<feature type="domain" description="Protein kinase" evidence="11">
    <location>
        <begin position="54"/>
        <end position="859"/>
    </location>
</feature>
<evidence type="ECO:0000313" key="12">
    <source>
        <dbReference type="EMBL" id="KJP85672.1"/>
    </source>
</evidence>
<keyword evidence="5 12" id="KW-0418">Kinase</keyword>
<keyword evidence="6 9" id="KW-0067">ATP-binding</keyword>
<dbReference type="InterPro" id="IPR011009">
    <property type="entry name" value="Kinase-like_dom_sf"/>
</dbReference>
<accession>A0A0D9QFU2</accession>
<feature type="region of interest" description="Disordered" evidence="10">
    <location>
        <begin position="311"/>
        <end position="335"/>
    </location>
</feature>
<feature type="compositionally biased region" description="Acidic residues" evidence="10">
    <location>
        <begin position="1184"/>
        <end position="1195"/>
    </location>
</feature>
<feature type="region of interest" description="Disordered" evidence="10">
    <location>
        <begin position="1250"/>
        <end position="1340"/>
    </location>
</feature>
<evidence type="ECO:0000313" key="13">
    <source>
        <dbReference type="Proteomes" id="UP000054561"/>
    </source>
</evidence>
<evidence type="ECO:0000256" key="4">
    <source>
        <dbReference type="ARBA" id="ARBA00022741"/>
    </source>
</evidence>
<organism evidence="12 13">
    <name type="scientific">Plasmodium fragile</name>
    <dbReference type="NCBI Taxonomy" id="5857"/>
    <lineage>
        <taxon>Eukaryota</taxon>
        <taxon>Sar</taxon>
        <taxon>Alveolata</taxon>
        <taxon>Apicomplexa</taxon>
        <taxon>Aconoidasida</taxon>
        <taxon>Haemosporida</taxon>
        <taxon>Plasmodiidae</taxon>
        <taxon>Plasmodium</taxon>
        <taxon>Plasmodium (Plasmodium)</taxon>
    </lineage>
</organism>
<dbReference type="OMA" id="TVYYHEK"/>
<feature type="region of interest" description="Disordered" evidence="10">
    <location>
        <begin position="1062"/>
        <end position="1084"/>
    </location>
</feature>
<sequence>MSYSDSRSQSNNSSSQDATSGKLQYTESDDEGSDEYCKGGYHPVKINEIYNDRYRIEGKLGWGHFSTVWVATDLKSKPLKFVAIKIQKGSESFGESAKCEINYLKTVKANSFDSSWVELKEHQRERLFHYNMTKGVVSFIDSFEHKGPNGTHVCMVFEFMGPNLLSLIKHYDYKGIPLNLVRKIATHVLIGLQYLHDVCKIIHSDIKPENVLVSPLMNIPRPRGYSKDDEAQNDLVKKEEKKSVGEGSGHHSDDVDNDETGEDDQSSCLSEVKDKHEWDNVDFNKLTKEEKKKLKRKKKKFLKKERLKMEAQKMEKQTDDEVNVGNSHQGGNHDKLSGAEQQVATLTMGSGTLNDNSHLKKEDNEHSNSAIQMNVEHVLKGEGLNSGKLNNVDSHTLVNTNSSLGAMKSGSKIQTTAAGEALTCNSNNAPGDNKKNGQQNNVKNELDIDKDNSNNNKKCCNSNPQVSDANEPACTSKAHVEDEQKKNAPNGGNRKLKKKKKTNVPPYVKHRVRPSNSDPSLLTSYNNIHALQESIMRKPYHYNNYFLYNPEKYGDDRCSLFLHRLPSDYLKKNTLEDSDHDKDLDEERDDQHVEEHNEEQTQKSDTSDDKKSVEGLDKDFNKVPIYCDMFNHLMHPEAMKIHDKYKEKKKGKHAKGGKDDTQENNKRGHKVVYIKTEAGDYRIRPYDPTVYYHEKSCYKICDLGNSLWIDESRYAEIQTRQYRSPEVILKCGFNETADIWSFACMIFELVTGDFLFNPQKSDRYDKNEEHLSFMMEVLGNIPKYMIDTGFNSYKYFNKKTYKLKHIRNIKRYGLYKILKYKYNIPEKEINPLCSFLLPMLALDPQKRPSAYTMLQHPWLNMVGLEEEEMHMKDISYSFNSMSVKNNGNYEGHEYSKENYHNDNYNGANEHTDRSMNSSNKHNNVQANLKAQQNDALMGQFDEELSKSEVDEDEEEEDEYNEEDEEGEDDEEEEEEEEEEEDDDDDDEEENYNIEAEYGFAYKNDHTRNGMESKATTLKYDNLYQKKNNLQEKSKYKNINEGHIPDSSINTEDYVLHNENMPHITYNNANNKNSMKKPPQYQGRKMRNYDKMSGHVFNDEVVNSEEDRDYHHYYEHPGKYKYDEDEETEDNEVGLPEEEDDITDEEKYKETEKHHGHKYPLQNDKTTKTHSNHHKRVEHSNYQNDNDENNFCDEESQVYSKGGEGSSALLTGKGQSKKKGIEEHAGRADILIPVKPKDIIKVAIPHEKAKLKDQLATSNSPNFNENAKKESTEVEEKSTSSKIFSNVVMSGSSTGKNVDKLGKTDQKEKQLLERKAPGTKRDNEGKMPKDNQDDDKANKMNCKVINKKPFCAFS</sequence>
<dbReference type="OrthoDB" id="2649at2759"/>
<dbReference type="SMART" id="SM00220">
    <property type="entry name" value="S_TKc"/>
    <property type="match status" value="1"/>
</dbReference>
<feature type="compositionally biased region" description="Polar residues" evidence="10">
    <location>
        <begin position="1254"/>
        <end position="1264"/>
    </location>
</feature>
<feature type="region of interest" description="Disordered" evidence="10">
    <location>
        <begin position="892"/>
        <end position="920"/>
    </location>
</feature>
<evidence type="ECO:0000256" key="10">
    <source>
        <dbReference type="SAM" id="MobiDB-lite"/>
    </source>
</evidence>
<evidence type="ECO:0000256" key="7">
    <source>
        <dbReference type="ARBA" id="ARBA00047899"/>
    </source>
</evidence>
<keyword evidence="4 9" id="KW-0547">Nucleotide-binding</keyword>
<dbReference type="InterPro" id="IPR008271">
    <property type="entry name" value="Ser/Thr_kinase_AS"/>
</dbReference>
<feature type="region of interest" description="Disordered" evidence="10">
    <location>
        <begin position="573"/>
        <end position="614"/>
    </location>
</feature>
<dbReference type="InterPro" id="IPR000719">
    <property type="entry name" value="Prot_kinase_dom"/>
</dbReference>
<evidence type="ECO:0000256" key="9">
    <source>
        <dbReference type="PROSITE-ProRule" id="PRU10141"/>
    </source>
</evidence>
<feature type="compositionally biased region" description="Low complexity" evidence="10">
    <location>
        <begin position="1"/>
        <end position="17"/>
    </location>
</feature>
<feature type="compositionally biased region" description="Basic and acidic residues" evidence="10">
    <location>
        <begin position="225"/>
        <end position="254"/>
    </location>
</feature>
<feature type="compositionally biased region" description="Basic and acidic residues" evidence="10">
    <location>
        <begin position="1296"/>
        <end position="1337"/>
    </location>
</feature>
<feature type="region of interest" description="Disordered" evidence="10">
    <location>
        <begin position="1107"/>
        <end position="1220"/>
    </location>
</feature>
<feature type="region of interest" description="Disordered" evidence="10">
    <location>
        <begin position="944"/>
        <end position="989"/>
    </location>
</feature>
<reference evidence="12 13" key="1">
    <citation type="submission" date="2014-03" db="EMBL/GenBank/DDBJ databases">
        <title>The Genome Sequence of Plasmodium fragile nilgiri.</title>
        <authorList>
            <consortium name="The Broad Institute Genomics Platform"/>
            <consortium name="The Broad Institute Genome Sequencing Center for Infectious Disease"/>
            <person name="Neafsey D."/>
            <person name="Duraisingh M."/>
            <person name="Young S.K."/>
            <person name="Zeng Q."/>
            <person name="Gargeya S."/>
            <person name="Abouelleil A."/>
            <person name="Alvarado L."/>
            <person name="Chapman S.B."/>
            <person name="Gainer-Dewar J."/>
            <person name="Goldberg J."/>
            <person name="Griggs A."/>
            <person name="Gujja S."/>
            <person name="Hansen M."/>
            <person name="Howarth C."/>
            <person name="Imamovic A."/>
            <person name="Larimer J."/>
            <person name="Pearson M."/>
            <person name="Poon T.W."/>
            <person name="Priest M."/>
            <person name="Roberts A."/>
            <person name="Saif S."/>
            <person name="Shea T."/>
            <person name="Sykes S."/>
            <person name="Wortman J."/>
            <person name="Nusbaum C."/>
            <person name="Birren B."/>
        </authorList>
    </citation>
    <scope>NUCLEOTIDE SEQUENCE [LARGE SCALE GENOMIC DNA]</scope>
    <source>
        <strain evidence="13">nilgiri</strain>
    </source>
</reference>
<comment type="catalytic activity">
    <reaction evidence="7">
        <text>L-threonyl-[protein] + ATP = O-phospho-L-threonyl-[protein] + ADP + H(+)</text>
        <dbReference type="Rhea" id="RHEA:46608"/>
        <dbReference type="Rhea" id="RHEA-COMP:11060"/>
        <dbReference type="Rhea" id="RHEA-COMP:11605"/>
        <dbReference type="ChEBI" id="CHEBI:15378"/>
        <dbReference type="ChEBI" id="CHEBI:30013"/>
        <dbReference type="ChEBI" id="CHEBI:30616"/>
        <dbReference type="ChEBI" id="CHEBI:61977"/>
        <dbReference type="ChEBI" id="CHEBI:456216"/>
        <dbReference type="EC" id="2.7.11.1"/>
    </reaction>
</comment>
<evidence type="ECO:0000256" key="6">
    <source>
        <dbReference type="ARBA" id="ARBA00022840"/>
    </source>
</evidence>
<feature type="binding site" evidence="9">
    <location>
        <position position="85"/>
    </location>
    <ligand>
        <name>ATP</name>
        <dbReference type="ChEBI" id="CHEBI:30616"/>
    </ligand>
</feature>
<dbReference type="GO" id="GO:0000245">
    <property type="term" value="P:spliceosomal complex assembly"/>
    <property type="evidence" value="ECO:0007669"/>
    <property type="project" value="TreeGrafter"/>
</dbReference>
<dbReference type="Pfam" id="PF00069">
    <property type="entry name" value="Pkinase"/>
    <property type="match status" value="2"/>
</dbReference>
<evidence type="ECO:0000256" key="1">
    <source>
        <dbReference type="ARBA" id="ARBA00012513"/>
    </source>
</evidence>
<feature type="compositionally biased region" description="Polar residues" evidence="10">
    <location>
        <begin position="901"/>
        <end position="920"/>
    </location>
</feature>
<dbReference type="PROSITE" id="PS00108">
    <property type="entry name" value="PROTEIN_KINASE_ST"/>
    <property type="match status" value="1"/>
</dbReference>
<dbReference type="PROSITE" id="PS50011">
    <property type="entry name" value="PROTEIN_KINASE_DOM"/>
    <property type="match status" value="1"/>
</dbReference>
<feature type="compositionally biased region" description="Acidic residues" evidence="10">
    <location>
        <begin position="949"/>
        <end position="989"/>
    </location>
</feature>
<name>A0A0D9QFU2_PLAFR</name>
<feature type="compositionally biased region" description="Basic and acidic residues" evidence="10">
    <location>
        <begin position="1107"/>
        <end position="1121"/>
    </location>
</feature>
<dbReference type="EMBL" id="KQ001716">
    <property type="protein sequence ID" value="KJP85672.1"/>
    <property type="molecule type" value="Genomic_DNA"/>
</dbReference>
<feature type="compositionally biased region" description="Basic and acidic residues" evidence="10">
    <location>
        <begin position="656"/>
        <end position="666"/>
    </location>
</feature>
<dbReference type="PANTHER" id="PTHR47634:SF9">
    <property type="entry name" value="PROTEIN KINASE DOMAIN-CONTAINING PROTEIN-RELATED"/>
    <property type="match status" value="1"/>
</dbReference>
<feature type="compositionally biased region" description="Polar residues" evidence="10">
    <location>
        <begin position="1282"/>
        <end position="1295"/>
    </location>
</feature>
<dbReference type="GO" id="GO:0004674">
    <property type="term" value="F:protein serine/threonine kinase activity"/>
    <property type="evidence" value="ECO:0007669"/>
    <property type="project" value="UniProtKB-KW"/>
</dbReference>